<evidence type="ECO:0000259" key="5">
    <source>
        <dbReference type="Pfam" id="PF12801"/>
    </source>
</evidence>
<dbReference type="InterPro" id="IPR052378">
    <property type="entry name" value="NosR_regulator"/>
</dbReference>
<dbReference type="PANTHER" id="PTHR30224:SF4">
    <property type="entry name" value="ELECTRON TRANSPORT PROTEIN YCCM-RELATED"/>
    <property type="match status" value="1"/>
</dbReference>
<feature type="transmembrane region" description="Helical" evidence="4">
    <location>
        <begin position="564"/>
        <end position="583"/>
    </location>
</feature>
<feature type="transmembrane region" description="Helical" evidence="4">
    <location>
        <begin position="461"/>
        <end position="480"/>
    </location>
</feature>
<feature type="domain" description="4Fe-4S ferredoxin-type" evidence="5">
    <location>
        <begin position="464"/>
        <end position="503"/>
    </location>
</feature>
<organism evidence="6 7">
    <name type="scientific">Candidatus Azoamicus ciliaticola</name>
    <dbReference type="NCBI Taxonomy" id="2652803"/>
    <lineage>
        <taxon>Bacteria</taxon>
        <taxon>Pseudomonadati</taxon>
        <taxon>Pseudomonadota</taxon>
        <taxon>Gammaproteobacteria</taxon>
        <taxon>Candidatus Azoamicaceae</taxon>
        <taxon>Candidatus Azoamicus</taxon>
    </lineage>
</organism>
<evidence type="ECO:0000256" key="2">
    <source>
        <dbReference type="ARBA" id="ARBA00022475"/>
    </source>
</evidence>
<reference evidence="6 7" key="1">
    <citation type="submission" date="2020-04" db="EMBL/GenBank/DDBJ databases">
        <authorList>
            <person name="Graf S J."/>
        </authorList>
    </citation>
    <scope>NUCLEOTIDE SEQUENCE [LARGE SCALE GENOMIC DNA]</scope>
    <source>
        <strain evidence="6">1</strain>
    </source>
</reference>
<evidence type="ECO:0000313" key="7">
    <source>
        <dbReference type="Proteomes" id="UP000509549"/>
    </source>
</evidence>
<dbReference type="PANTHER" id="PTHR30224">
    <property type="entry name" value="ELECTRON TRANSPORT PROTEIN"/>
    <property type="match status" value="1"/>
</dbReference>
<name>A0A6J5JWZ9_9GAMM</name>
<dbReference type="Proteomes" id="UP000509549">
    <property type="component" value="Chromosome"/>
</dbReference>
<dbReference type="EMBL" id="LR794158">
    <property type="protein sequence ID" value="CAB3976455.1"/>
    <property type="molecule type" value="Genomic_DNA"/>
</dbReference>
<keyword evidence="2" id="KW-1003">Cell membrane</keyword>
<comment type="subcellular location">
    <subcellularLocation>
        <location evidence="1">Cell membrane</location>
    </subcellularLocation>
</comment>
<feature type="transmembrane region" description="Helical" evidence="4">
    <location>
        <begin position="523"/>
        <end position="544"/>
    </location>
</feature>
<dbReference type="Pfam" id="PF12801">
    <property type="entry name" value="Fer4_5"/>
    <property type="match status" value="2"/>
</dbReference>
<dbReference type="KEGG" id="acil:ESZ_00264"/>
<feature type="transmembrane region" description="Helical" evidence="4">
    <location>
        <begin position="420"/>
        <end position="441"/>
    </location>
</feature>
<evidence type="ECO:0000313" key="6">
    <source>
        <dbReference type="EMBL" id="CAB3976455.1"/>
    </source>
</evidence>
<gene>
    <name evidence="6" type="ORF">ESZ_00264</name>
</gene>
<accession>A0A6J5JWZ9</accession>
<dbReference type="GO" id="GO:0005886">
    <property type="term" value="C:plasma membrane"/>
    <property type="evidence" value="ECO:0007669"/>
    <property type="project" value="UniProtKB-SubCell"/>
</dbReference>
<dbReference type="InterPro" id="IPR017896">
    <property type="entry name" value="4Fe4S_Fe-S-bd"/>
</dbReference>
<dbReference type="SUPFAM" id="SSF54862">
    <property type="entry name" value="4Fe-4S ferredoxins"/>
    <property type="match status" value="1"/>
</dbReference>
<protein>
    <recommendedName>
        <fullName evidence="5">4Fe-4S ferredoxin-type domain-containing protein</fullName>
    </recommendedName>
</protein>
<keyword evidence="4" id="KW-0812">Transmembrane</keyword>
<dbReference type="RefSeq" id="WP_176604982.1">
    <property type="nucleotide sequence ID" value="NZ_LR794158.1"/>
</dbReference>
<keyword evidence="7" id="KW-1185">Reference proteome</keyword>
<evidence type="ECO:0000256" key="1">
    <source>
        <dbReference type="ARBA" id="ARBA00004236"/>
    </source>
</evidence>
<evidence type="ECO:0000256" key="4">
    <source>
        <dbReference type="SAM" id="Phobius"/>
    </source>
</evidence>
<dbReference type="AlphaFoldDB" id="A0A6J5JWZ9"/>
<feature type="domain" description="4Fe-4S ferredoxin-type" evidence="5">
    <location>
        <begin position="573"/>
        <end position="601"/>
    </location>
</feature>
<sequence length="676" mass="77994">MILAFFIDKFLSLILKIRLIFLLLSIYIFCNVNAAYLSLDNGNISCFERDCYFKLENNTKLLVSSKDNRVLELFTEDVHGKDKLISYLFYTTDIVSVVAYSGKPLEILISLSLNGIINDLKLVKHSEPILLTGIPIEKLLEAVAFYKGKNVEEKLAIGEDVTGGVSIPIIAGATVTSLILHETILESAREIAFKFGIIENSFSEGGLNDKFKKYSWNDLLSIKAVKHYALDQFLNVVSKSESENLLVDIYFSDLTHQSIGKNLLGVDYYDDLFNDFEGKSVILILNNGTWSFKGSGFVRGGIFDRFRIEQDGNIFTFRDSDFKNVYNLNLIDIDDYRESGIFVINNSKYKPWKSWNLILLLNYKTFSIEYKIPEVFLIDKTNKIIEHWHSKIFNISLLCSLWIFVVFVFIFRDVISKNNFYLSIIYNFILLLDVYIIGVLLRGQPSVVNLYAIKKLDVFLYDPYLCVGWIMILSTILIWGKSIFCGWVCPFGALQEILFKVRSLIFNDRSLEFSDRFFNKIRYLRYLILFFLIFIAIYKGVATAELYSEVEPFKTIWSVGIFNRPWYISFYTLSLLIISVFMYRFFCRILCPLGAFLSALSFLTIFRLKRRNSCGACQKCGKTCNSKAIGDDGKIDPKECFGCFTCVNNMYNNKVCPPLISKKVWDKYETGVWIKY</sequence>
<proteinExistence type="predicted"/>
<keyword evidence="3 4" id="KW-0472">Membrane</keyword>
<feature type="transmembrane region" description="Helical" evidence="4">
    <location>
        <begin position="590"/>
        <end position="608"/>
    </location>
</feature>
<keyword evidence="4" id="KW-1133">Transmembrane helix</keyword>
<feature type="transmembrane region" description="Helical" evidence="4">
    <location>
        <begin position="392"/>
        <end position="411"/>
    </location>
</feature>
<evidence type="ECO:0000256" key="3">
    <source>
        <dbReference type="ARBA" id="ARBA00023136"/>
    </source>
</evidence>